<dbReference type="EMBL" id="CP108318">
    <property type="protein sequence ID" value="WTW62555.1"/>
    <property type="molecule type" value="Genomic_DNA"/>
</dbReference>
<dbReference type="AlphaFoldDB" id="A0AAU2V5E5"/>
<dbReference type="Pfam" id="PF04116">
    <property type="entry name" value="FA_hydroxylase"/>
    <property type="match status" value="1"/>
</dbReference>
<evidence type="ECO:0000256" key="8">
    <source>
        <dbReference type="SAM" id="Phobius"/>
    </source>
</evidence>
<protein>
    <submittedName>
        <fullName evidence="10">Sterol desaturase family protein</fullName>
    </submittedName>
</protein>
<feature type="transmembrane region" description="Helical" evidence="8">
    <location>
        <begin position="88"/>
        <end position="106"/>
    </location>
</feature>
<accession>A0AAU2V5E5</accession>
<feature type="compositionally biased region" description="Polar residues" evidence="7">
    <location>
        <begin position="299"/>
        <end position="308"/>
    </location>
</feature>
<organism evidence="10">
    <name type="scientific">Streptomyces sp. NBC_00003</name>
    <dbReference type="NCBI Taxonomy" id="2903608"/>
    <lineage>
        <taxon>Bacteria</taxon>
        <taxon>Bacillati</taxon>
        <taxon>Actinomycetota</taxon>
        <taxon>Actinomycetes</taxon>
        <taxon>Kitasatosporales</taxon>
        <taxon>Streptomycetaceae</taxon>
        <taxon>Streptomyces</taxon>
    </lineage>
</organism>
<reference evidence="10" key="1">
    <citation type="submission" date="2022-10" db="EMBL/GenBank/DDBJ databases">
        <title>The complete genomes of actinobacterial strains from the NBC collection.</title>
        <authorList>
            <person name="Joergensen T.S."/>
            <person name="Alvarez Arevalo M."/>
            <person name="Sterndorff E.B."/>
            <person name="Faurdal D."/>
            <person name="Vuksanovic O."/>
            <person name="Mourched A.-S."/>
            <person name="Charusanti P."/>
            <person name="Shaw S."/>
            <person name="Blin K."/>
            <person name="Weber T."/>
        </authorList>
    </citation>
    <scope>NUCLEOTIDE SEQUENCE</scope>
    <source>
        <strain evidence="10">NBC_00003</strain>
    </source>
</reference>
<dbReference type="PANTHER" id="PTHR21624">
    <property type="entry name" value="STEROL DESATURASE-RELATED PROTEIN"/>
    <property type="match status" value="1"/>
</dbReference>
<evidence type="ECO:0000256" key="7">
    <source>
        <dbReference type="SAM" id="MobiDB-lite"/>
    </source>
</evidence>
<keyword evidence="4" id="KW-0560">Oxidoreductase</keyword>
<feature type="transmembrane region" description="Helical" evidence="8">
    <location>
        <begin position="12"/>
        <end position="31"/>
    </location>
</feature>
<evidence type="ECO:0000256" key="6">
    <source>
        <dbReference type="ARBA" id="ARBA00023136"/>
    </source>
</evidence>
<evidence type="ECO:0000256" key="4">
    <source>
        <dbReference type="ARBA" id="ARBA00023002"/>
    </source>
</evidence>
<evidence type="ECO:0000256" key="5">
    <source>
        <dbReference type="ARBA" id="ARBA00023098"/>
    </source>
</evidence>
<proteinExistence type="predicted"/>
<dbReference type="GO" id="GO:0005506">
    <property type="term" value="F:iron ion binding"/>
    <property type="evidence" value="ECO:0007669"/>
    <property type="project" value="InterPro"/>
</dbReference>
<feature type="transmembrane region" description="Helical" evidence="8">
    <location>
        <begin position="51"/>
        <end position="76"/>
    </location>
</feature>
<evidence type="ECO:0000256" key="1">
    <source>
        <dbReference type="ARBA" id="ARBA00004127"/>
    </source>
</evidence>
<dbReference type="InterPro" id="IPR006694">
    <property type="entry name" value="Fatty_acid_hydroxylase"/>
</dbReference>
<name>A0AAU2V5E5_9ACTN</name>
<comment type="subcellular location">
    <subcellularLocation>
        <location evidence="1">Endomembrane system</location>
        <topology evidence="1">Multi-pass membrane protein</topology>
    </subcellularLocation>
</comment>
<dbReference type="GO" id="GO:0016020">
    <property type="term" value="C:membrane"/>
    <property type="evidence" value="ECO:0007669"/>
    <property type="project" value="GOC"/>
</dbReference>
<keyword evidence="6 8" id="KW-0472">Membrane</keyword>
<keyword evidence="3 8" id="KW-1133">Transmembrane helix</keyword>
<dbReference type="GO" id="GO:0012505">
    <property type="term" value="C:endomembrane system"/>
    <property type="evidence" value="ECO:0007669"/>
    <property type="project" value="UniProtKB-SubCell"/>
</dbReference>
<keyword evidence="2 8" id="KW-0812">Transmembrane</keyword>
<gene>
    <name evidence="10" type="ORF">OG549_18920</name>
</gene>
<feature type="domain" description="Fatty acid hydroxylase" evidence="9">
    <location>
        <begin position="92"/>
        <end position="225"/>
    </location>
</feature>
<feature type="region of interest" description="Disordered" evidence="7">
    <location>
        <begin position="282"/>
        <end position="308"/>
    </location>
</feature>
<dbReference type="PANTHER" id="PTHR21624:SF1">
    <property type="entry name" value="ALKYLGLYCEROL MONOOXYGENASE"/>
    <property type="match status" value="1"/>
</dbReference>
<evidence type="ECO:0000259" key="9">
    <source>
        <dbReference type="Pfam" id="PF04116"/>
    </source>
</evidence>
<evidence type="ECO:0000256" key="2">
    <source>
        <dbReference type="ARBA" id="ARBA00022692"/>
    </source>
</evidence>
<sequence>MLDKVLDRLHDPAVYALPAMALLIIIEMVAIRFSDDEEQAGYDLKDHRTSILTGLGALVSSTILRSIALALYLLVYEYVAPWHLPADSWMTWVFLFFGVELLLYVYHRASHAVRLIWAGHQVHHSSQYFNLSTALRRKWAQWFEKAIWLPLPLLGVHPALVFTMHSVHLVYGLFAHTEKIGKLPRPIEFVLVTPSHHRVHHGTDPEYLDKNFGSILIIWDRLFGTFQPELQRPTYGLTKQLNSYSMWQVQMHEFINMARDVRQAATFKHKLGYVFGPPGWRPAEERGAKHGTGAESPVATGQSSEALT</sequence>
<dbReference type="GO" id="GO:0008610">
    <property type="term" value="P:lipid biosynthetic process"/>
    <property type="evidence" value="ECO:0007669"/>
    <property type="project" value="InterPro"/>
</dbReference>
<evidence type="ECO:0000313" key="10">
    <source>
        <dbReference type="EMBL" id="WTW62555.1"/>
    </source>
</evidence>
<dbReference type="GO" id="GO:0006643">
    <property type="term" value="P:membrane lipid metabolic process"/>
    <property type="evidence" value="ECO:0007669"/>
    <property type="project" value="TreeGrafter"/>
</dbReference>
<dbReference type="InterPro" id="IPR051689">
    <property type="entry name" value="Sterol_desaturase/TMEM195"/>
</dbReference>
<evidence type="ECO:0000256" key="3">
    <source>
        <dbReference type="ARBA" id="ARBA00022989"/>
    </source>
</evidence>
<dbReference type="GO" id="GO:0050479">
    <property type="term" value="F:glyceryl-ether monooxygenase activity"/>
    <property type="evidence" value="ECO:0007669"/>
    <property type="project" value="TreeGrafter"/>
</dbReference>
<keyword evidence="5" id="KW-0443">Lipid metabolism</keyword>
<feature type="transmembrane region" description="Helical" evidence="8">
    <location>
        <begin position="146"/>
        <end position="174"/>
    </location>
</feature>